<dbReference type="NCBIfam" id="TIGR02595">
    <property type="entry name" value="PEP_CTERM"/>
    <property type="match status" value="1"/>
</dbReference>
<organism evidence="4 5">
    <name type="scientific">Aliiglaciecola litoralis</name>
    <dbReference type="NCBI Taxonomy" id="582857"/>
    <lineage>
        <taxon>Bacteria</taxon>
        <taxon>Pseudomonadati</taxon>
        <taxon>Pseudomonadota</taxon>
        <taxon>Gammaproteobacteria</taxon>
        <taxon>Alteromonadales</taxon>
        <taxon>Alteromonadaceae</taxon>
        <taxon>Aliiglaciecola</taxon>
    </lineage>
</organism>
<protein>
    <recommendedName>
        <fullName evidence="3">Ice-binding protein C-terminal domain-containing protein</fullName>
    </recommendedName>
</protein>
<feature type="region of interest" description="Disordered" evidence="1">
    <location>
        <begin position="80"/>
        <end position="99"/>
    </location>
</feature>
<keyword evidence="2" id="KW-0732">Signal</keyword>
<dbReference type="EMBL" id="BAAAFD010000010">
    <property type="protein sequence ID" value="GAA0859010.1"/>
    <property type="molecule type" value="Genomic_DNA"/>
</dbReference>
<evidence type="ECO:0000256" key="1">
    <source>
        <dbReference type="SAM" id="MobiDB-lite"/>
    </source>
</evidence>
<dbReference type="Proteomes" id="UP001500359">
    <property type="component" value="Unassembled WGS sequence"/>
</dbReference>
<comment type="caution">
    <text evidence="4">The sequence shown here is derived from an EMBL/GenBank/DDBJ whole genome shotgun (WGS) entry which is preliminary data.</text>
</comment>
<feature type="chain" id="PRO_5045076963" description="Ice-binding protein C-terminal domain-containing protein" evidence="2">
    <location>
        <begin position="24"/>
        <end position="266"/>
    </location>
</feature>
<evidence type="ECO:0000313" key="4">
    <source>
        <dbReference type="EMBL" id="GAA0859010.1"/>
    </source>
</evidence>
<dbReference type="InterPro" id="IPR013424">
    <property type="entry name" value="Ice-binding_C"/>
</dbReference>
<evidence type="ECO:0000259" key="3">
    <source>
        <dbReference type="Pfam" id="PF07589"/>
    </source>
</evidence>
<feature type="signal peptide" evidence="2">
    <location>
        <begin position="1"/>
        <end position="23"/>
    </location>
</feature>
<keyword evidence="5" id="KW-1185">Reference proteome</keyword>
<accession>A0ABP3WZV4</accession>
<dbReference type="RefSeq" id="WP_343861561.1">
    <property type="nucleotide sequence ID" value="NZ_BAAAFD010000010.1"/>
</dbReference>
<sequence>MKKTTFTTLSSLLLILFSCAVSAAPIYWTDWLGGDQDPNAGFIGQGEITTLTSTLDVTYTNPNGIGFYQPSGGADYYQNGRSGRDDSVSPYTSSEVDNSPTGTDIVALSRAGTQTLFFSEAIANPVFAFVSLNGNGYAFLNQDFNILSVGGEDGNSCGYWGCGGVTKNIVDLGGGDFLYELNSSNVGGTEPHGVIQFTGAFDTLVWDSASNEFWNGFTVGVQGTAEEIFPDDPDDPDDPNNIPEPGTVLLFGLGLTSLILRKKVTG</sequence>
<gene>
    <name evidence="4" type="ORF">GCM10009114_30810</name>
</gene>
<evidence type="ECO:0000313" key="5">
    <source>
        <dbReference type="Proteomes" id="UP001500359"/>
    </source>
</evidence>
<evidence type="ECO:0000256" key="2">
    <source>
        <dbReference type="SAM" id="SignalP"/>
    </source>
</evidence>
<dbReference type="PROSITE" id="PS51257">
    <property type="entry name" value="PROKAR_LIPOPROTEIN"/>
    <property type="match status" value="1"/>
</dbReference>
<feature type="compositionally biased region" description="Polar residues" evidence="1">
    <location>
        <begin position="89"/>
        <end position="99"/>
    </location>
</feature>
<name>A0ABP3WZV4_9ALTE</name>
<feature type="domain" description="Ice-binding protein C-terminal" evidence="3">
    <location>
        <begin position="242"/>
        <end position="263"/>
    </location>
</feature>
<reference evidence="5" key="1">
    <citation type="journal article" date="2019" name="Int. J. Syst. Evol. Microbiol.">
        <title>The Global Catalogue of Microorganisms (GCM) 10K type strain sequencing project: providing services to taxonomists for standard genome sequencing and annotation.</title>
        <authorList>
            <consortium name="The Broad Institute Genomics Platform"/>
            <consortium name="The Broad Institute Genome Sequencing Center for Infectious Disease"/>
            <person name="Wu L."/>
            <person name="Ma J."/>
        </authorList>
    </citation>
    <scope>NUCLEOTIDE SEQUENCE [LARGE SCALE GENOMIC DNA]</scope>
    <source>
        <strain evidence="5">JCM 15896</strain>
    </source>
</reference>
<proteinExistence type="predicted"/>
<dbReference type="Pfam" id="PF07589">
    <property type="entry name" value="PEP-CTERM"/>
    <property type="match status" value="1"/>
</dbReference>